<evidence type="ECO:0000313" key="2">
    <source>
        <dbReference type="EMBL" id="CAA7391050.1"/>
    </source>
</evidence>
<name>A0A7I8K283_SPIIN</name>
<dbReference type="InterPro" id="IPR010733">
    <property type="entry name" value="DUF1308"/>
</dbReference>
<dbReference type="PANTHER" id="PTHR13379">
    <property type="entry name" value="UNCHARACTERIZED DUF1308"/>
    <property type="match status" value="1"/>
</dbReference>
<accession>A0A7I8K283</accession>
<dbReference type="Pfam" id="PF07000">
    <property type="entry name" value="DUF1308"/>
    <property type="match status" value="1"/>
</dbReference>
<dbReference type="PANTHER" id="PTHR13379:SF0">
    <property type="entry name" value="UPF0415 PROTEIN C7ORF25"/>
    <property type="match status" value="1"/>
</dbReference>
<dbReference type="OrthoDB" id="441890at2759"/>
<dbReference type="Proteomes" id="UP000663760">
    <property type="component" value="Chromosome 2"/>
</dbReference>
<keyword evidence="3" id="KW-1185">Reference proteome</keyword>
<feature type="domain" description="DUF1308" evidence="1">
    <location>
        <begin position="306"/>
        <end position="471"/>
    </location>
</feature>
<organism evidence="2 3">
    <name type="scientific">Spirodela intermedia</name>
    <name type="common">Intermediate duckweed</name>
    <dbReference type="NCBI Taxonomy" id="51605"/>
    <lineage>
        <taxon>Eukaryota</taxon>
        <taxon>Viridiplantae</taxon>
        <taxon>Streptophyta</taxon>
        <taxon>Embryophyta</taxon>
        <taxon>Tracheophyta</taxon>
        <taxon>Spermatophyta</taxon>
        <taxon>Magnoliopsida</taxon>
        <taxon>Liliopsida</taxon>
        <taxon>Araceae</taxon>
        <taxon>Lemnoideae</taxon>
        <taxon>Spirodela</taxon>
    </lineage>
</organism>
<evidence type="ECO:0000259" key="1">
    <source>
        <dbReference type="Pfam" id="PF07000"/>
    </source>
</evidence>
<protein>
    <recommendedName>
        <fullName evidence="1">DUF1308 domain-containing protein</fullName>
    </recommendedName>
</protein>
<reference evidence="2" key="1">
    <citation type="submission" date="2020-02" db="EMBL/GenBank/DDBJ databases">
        <authorList>
            <person name="Scholz U."/>
            <person name="Mascher M."/>
            <person name="Fiebig A."/>
        </authorList>
    </citation>
    <scope>NUCLEOTIDE SEQUENCE</scope>
</reference>
<evidence type="ECO:0000313" key="3">
    <source>
        <dbReference type="Proteomes" id="UP000663760"/>
    </source>
</evidence>
<gene>
    <name evidence="2" type="ORF">SI8410_02002437</name>
</gene>
<proteinExistence type="predicted"/>
<dbReference type="EMBL" id="LR746265">
    <property type="protein sequence ID" value="CAA7391050.1"/>
    <property type="molecule type" value="Genomic_DNA"/>
</dbReference>
<sequence>MDWASEISATFRSFVSVRRRWKTQGRRWLRIPPAATLEAAKYRCLSLRRRIERDLPPSKLSDACRQTLLRLLNAEIRYLSRLSPSELSSPFSLNVGYLESVVQVIEQPSVAGVSRVCKPVGPSPPSPSLPQVDSKPVHIDIVCTLCQKPVWFLVSDRNPKFITWMGSHRSDDGLRARVERVISVARSTVSLKPDSIVLFFSKGLTETISKNLVNDFGASELGNQFFFPEFRTFEELECGWINVVGPGSCAFEINIDAGSIINRSIIKVSEGGCRGGEDALDSSSEFWHLMSSLKEASGDTSNERLINFDTTALIAIVSGISNGDTDRLLKTAEVDLKRQFKGNYEFVMAQVMSELRDPILPEFSDVITGKKGIICESVLSEFKELVSICGGVDEKARACQLLQSLLVVSDSPSARVSALPTTRKLAVKNKTIFGTGDHWRAPTLTANEGFVRAISQSGMSLLTIKHRPRALIGD</sequence>
<dbReference type="AlphaFoldDB" id="A0A7I8K283"/>